<comment type="caution">
    <text evidence="2">The sequence shown here is derived from an EMBL/GenBank/DDBJ whole genome shotgun (WGS) entry which is preliminary data.</text>
</comment>
<evidence type="ECO:0000256" key="1">
    <source>
        <dbReference type="SAM" id="Phobius"/>
    </source>
</evidence>
<feature type="transmembrane region" description="Helical" evidence="1">
    <location>
        <begin position="271"/>
        <end position="294"/>
    </location>
</feature>
<feature type="transmembrane region" description="Helical" evidence="1">
    <location>
        <begin position="223"/>
        <end position="241"/>
    </location>
</feature>
<evidence type="ECO:0000313" key="3">
    <source>
        <dbReference type="Proteomes" id="UP000252706"/>
    </source>
</evidence>
<name>A0A366XA90_9RHOB</name>
<feature type="transmembrane region" description="Helical" evidence="1">
    <location>
        <begin position="39"/>
        <end position="60"/>
    </location>
</feature>
<organism evidence="2 3">
    <name type="scientific">Phaeobacter gallaeciensis</name>
    <dbReference type="NCBI Taxonomy" id="60890"/>
    <lineage>
        <taxon>Bacteria</taxon>
        <taxon>Pseudomonadati</taxon>
        <taxon>Pseudomonadota</taxon>
        <taxon>Alphaproteobacteria</taxon>
        <taxon>Rhodobacterales</taxon>
        <taxon>Roseobacteraceae</taxon>
        <taxon>Phaeobacter</taxon>
    </lineage>
</organism>
<dbReference type="PANTHER" id="PTHR38457:SF1">
    <property type="entry name" value="REGULATOR ABRB-RELATED"/>
    <property type="match status" value="1"/>
</dbReference>
<dbReference type="Proteomes" id="UP000252706">
    <property type="component" value="Unassembled WGS sequence"/>
</dbReference>
<dbReference type="InterPro" id="IPR007820">
    <property type="entry name" value="AbrB_fam"/>
</dbReference>
<evidence type="ECO:0008006" key="4">
    <source>
        <dbReference type="Google" id="ProtNLM"/>
    </source>
</evidence>
<sequence>MNLRFDQKTLTNAGNVLVCCAVAALGCAGLLWVNGPLPFLLGSLLAVAAYSIVVSSIWDVMPFFPVAFRQIGVAILGAMIGVRFSQTEMLDMSGLSISLMLVIPLMLVMHGAGYAVLRTLGQYDRTTAFFASLPGGLIEASVLGEKAGGDAACISLQHLVRIMLVVLTVPIFLSQMSGDSLRVAQAINEPSDAFKMLDLLLLIGVAFGGMSAARYLRLPSAHLLGPVAVGALFSLCGNVQIDPPAWLIAGAQIVVGVSLGVRYAGTSANALVSGLINGLCVVGVTLPLAFFAAWCVHPFSPASFEALVLCFAPGGVAELSVIALSLGLSPVLVALHHLIRIGGALGWAVFVGWTGRVTS</sequence>
<dbReference type="PIRSF" id="PIRSF038991">
    <property type="entry name" value="Protein_AbrB"/>
    <property type="match status" value="1"/>
</dbReference>
<keyword evidence="1" id="KW-0472">Membrane</keyword>
<evidence type="ECO:0000313" key="2">
    <source>
        <dbReference type="EMBL" id="RBW62205.1"/>
    </source>
</evidence>
<gene>
    <name evidence="2" type="ORF">DS909_00945</name>
</gene>
<proteinExistence type="predicted"/>
<accession>A0A366XA90</accession>
<dbReference type="GO" id="GO:0016020">
    <property type="term" value="C:membrane"/>
    <property type="evidence" value="ECO:0007669"/>
    <property type="project" value="InterPro"/>
</dbReference>
<feature type="transmembrane region" description="Helical" evidence="1">
    <location>
        <begin position="67"/>
        <end position="85"/>
    </location>
</feature>
<protein>
    <recommendedName>
        <fullName evidence="4">AbrB family transcriptional regulator</fullName>
    </recommendedName>
</protein>
<feature type="transmembrane region" description="Helical" evidence="1">
    <location>
        <begin position="159"/>
        <end position="176"/>
    </location>
</feature>
<dbReference type="AlphaFoldDB" id="A0A366XA90"/>
<feature type="transmembrane region" description="Helical" evidence="1">
    <location>
        <begin position="12"/>
        <end position="33"/>
    </location>
</feature>
<feature type="transmembrane region" description="Helical" evidence="1">
    <location>
        <begin position="196"/>
        <end position="216"/>
    </location>
</feature>
<reference evidence="2 3" key="1">
    <citation type="submission" date="2018-07" db="EMBL/GenBank/DDBJ databases">
        <title>Modular assembly of carbohydrate-degrading microbial communities in the ocean.</title>
        <authorList>
            <person name="Enke T.N."/>
            <person name="Datta M.S."/>
            <person name="Schwartzman J.A."/>
            <person name="Cermak N."/>
            <person name="Schmitz D.A."/>
            <person name="Barrere J."/>
            <person name="Cordero O.X."/>
        </authorList>
    </citation>
    <scope>NUCLEOTIDE SEQUENCE [LARGE SCALE GENOMIC DNA]</scope>
    <source>
        <strain evidence="2 3">C3M10</strain>
    </source>
</reference>
<feature type="transmembrane region" description="Helical" evidence="1">
    <location>
        <begin position="247"/>
        <end position="264"/>
    </location>
</feature>
<feature type="transmembrane region" description="Helical" evidence="1">
    <location>
        <begin position="338"/>
        <end position="355"/>
    </location>
</feature>
<dbReference type="GO" id="GO:0010468">
    <property type="term" value="P:regulation of gene expression"/>
    <property type="evidence" value="ECO:0007669"/>
    <property type="project" value="InterPro"/>
</dbReference>
<feature type="transmembrane region" description="Helical" evidence="1">
    <location>
        <begin position="97"/>
        <end position="117"/>
    </location>
</feature>
<dbReference type="Pfam" id="PF05145">
    <property type="entry name" value="AbrB"/>
    <property type="match status" value="1"/>
</dbReference>
<dbReference type="PANTHER" id="PTHR38457">
    <property type="entry name" value="REGULATOR ABRB-RELATED"/>
    <property type="match status" value="1"/>
</dbReference>
<feature type="transmembrane region" description="Helical" evidence="1">
    <location>
        <begin position="306"/>
        <end position="326"/>
    </location>
</feature>
<dbReference type="EMBL" id="QOCE01000003">
    <property type="protein sequence ID" value="RBW62205.1"/>
    <property type="molecule type" value="Genomic_DNA"/>
</dbReference>
<dbReference type="OrthoDB" id="7157734at2"/>
<keyword evidence="1" id="KW-0812">Transmembrane</keyword>
<dbReference type="PROSITE" id="PS51257">
    <property type="entry name" value="PROKAR_LIPOPROTEIN"/>
    <property type="match status" value="1"/>
</dbReference>
<keyword evidence="1" id="KW-1133">Transmembrane helix</keyword>